<gene>
    <name evidence="2" type="ORF">LMG1861_04418</name>
</gene>
<dbReference type="EMBL" id="CADILD010000003">
    <property type="protein sequence ID" value="CAB3903435.1"/>
    <property type="molecule type" value="Genomic_DNA"/>
</dbReference>
<feature type="chain" id="PRO_5028942239" evidence="1">
    <location>
        <begin position="21"/>
        <end position="273"/>
    </location>
</feature>
<dbReference type="InterPro" id="IPR010239">
    <property type="entry name" value="CHP02001"/>
</dbReference>
<evidence type="ECO:0000256" key="1">
    <source>
        <dbReference type="SAM" id="SignalP"/>
    </source>
</evidence>
<keyword evidence="1" id="KW-0732">Signal</keyword>
<dbReference type="NCBIfam" id="TIGR02001">
    <property type="entry name" value="gcw_chp"/>
    <property type="match status" value="1"/>
</dbReference>
<organism evidence="2 3">
    <name type="scientific">Achromobacter piechaudii</name>
    <dbReference type="NCBI Taxonomy" id="72556"/>
    <lineage>
        <taxon>Bacteria</taxon>
        <taxon>Pseudomonadati</taxon>
        <taxon>Pseudomonadota</taxon>
        <taxon>Betaproteobacteria</taxon>
        <taxon>Burkholderiales</taxon>
        <taxon>Alcaligenaceae</taxon>
        <taxon>Achromobacter</taxon>
    </lineage>
</organism>
<proteinExistence type="predicted"/>
<reference evidence="2 3" key="1">
    <citation type="submission" date="2020-04" db="EMBL/GenBank/DDBJ databases">
        <authorList>
            <person name="De Canck E."/>
        </authorList>
    </citation>
    <scope>NUCLEOTIDE SEQUENCE [LARGE SCALE GENOMIC DNA]</scope>
    <source>
        <strain evidence="2 3">LMG 1861</strain>
    </source>
</reference>
<name>A0A6S7EAE0_9BURK</name>
<dbReference type="Pfam" id="PF09694">
    <property type="entry name" value="Gcw_chp"/>
    <property type="match status" value="1"/>
</dbReference>
<sequence>MPRNTLAALALLALSTAVNASQAAAVQTDASQPDAPQAALASAAESTTAASDFTLTANVTLASQYRYRGLMQSNNRPAIQGGVDLVHASGFYLGNWNSSISWLGDSNSAVSAPIEMDFYGGYKGELAPGVPVDLGVLQYYYPGDYPSGYASPDTTELYAGIGYGPVTFKYSIALTNLFGFADSKYSQYLDLGANFDTGLWGLTLNAHVGRQIVRNVDNGSYTDWKLGVTRDMGQGLAVSLAYLDTNADRAVYTNTHGRYLGRATALLSLTKTF</sequence>
<feature type="signal peptide" evidence="1">
    <location>
        <begin position="1"/>
        <end position="20"/>
    </location>
</feature>
<accession>A0A6S7EAE0</accession>
<protein>
    <submittedName>
        <fullName evidence="2">Uncharacterized protein</fullName>
    </submittedName>
</protein>
<dbReference type="RefSeq" id="WP_175129585.1">
    <property type="nucleotide sequence ID" value="NZ_CADILD010000003.1"/>
</dbReference>
<dbReference type="Proteomes" id="UP000494105">
    <property type="component" value="Unassembled WGS sequence"/>
</dbReference>
<evidence type="ECO:0000313" key="2">
    <source>
        <dbReference type="EMBL" id="CAB3903435.1"/>
    </source>
</evidence>
<evidence type="ECO:0000313" key="3">
    <source>
        <dbReference type="Proteomes" id="UP000494105"/>
    </source>
</evidence>
<dbReference type="AlphaFoldDB" id="A0A6S7EAE0"/>